<dbReference type="AlphaFoldDB" id="A0A841ELC0"/>
<sequence length="155" mass="17930">MDVFRISKFKRARDLSGFGASLKGQRWNRRGTSLLYTASHRSLALLEVLVHIGEYYPEDDYAIITLDIPEHQVTILDSSILPKDWAKIFDAGVLASFTDHWLKKEQSIAFEVPSAIVPQETNYLINPLHPDFQDVKIKNIEKFTFDERFFKDVID</sequence>
<accession>A0A841ELC0</accession>
<feature type="domain" description="RES" evidence="1">
    <location>
        <begin position="14"/>
        <end position="139"/>
    </location>
</feature>
<keyword evidence="3" id="KW-1185">Reference proteome</keyword>
<evidence type="ECO:0000313" key="2">
    <source>
        <dbReference type="EMBL" id="MBB6004957.1"/>
    </source>
</evidence>
<dbReference type="Pfam" id="PF08808">
    <property type="entry name" value="RES"/>
    <property type="match status" value="1"/>
</dbReference>
<protein>
    <submittedName>
        <fullName evidence="2">RES domain-containing protein</fullName>
    </submittedName>
</protein>
<gene>
    <name evidence="2" type="ORF">HNP25_003627</name>
</gene>
<reference evidence="2 3" key="1">
    <citation type="submission" date="2020-08" db="EMBL/GenBank/DDBJ databases">
        <title>Functional genomics of gut bacteria from endangered species of beetles.</title>
        <authorList>
            <person name="Carlos-Shanley C."/>
        </authorList>
    </citation>
    <scope>NUCLEOTIDE SEQUENCE [LARGE SCALE GENOMIC DNA]</scope>
    <source>
        <strain evidence="2 3">S00070</strain>
    </source>
</reference>
<organism evidence="2 3">
    <name type="scientific">Arcicella rosea</name>
    <dbReference type="NCBI Taxonomy" id="502909"/>
    <lineage>
        <taxon>Bacteria</taxon>
        <taxon>Pseudomonadati</taxon>
        <taxon>Bacteroidota</taxon>
        <taxon>Cytophagia</taxon>
        <taxon>Cytophagales</taxon>
        <taxon>Flectobacillaceae</taxon>
        <taxon>Arcicella</taxon>
    </lineage>
</organism>
<dbReference type="EMBL" id="JACHKT010000032">
    <property type="protein sequence ID" value="MBB6004957.1"/>
    <property type="molecule type" value="Genomic_DNA"/>
</dbReference>
<dbReference type="SMART" id="SM00953">
    <property type="entry name" value="RES"/>
    <property type="match status" value="1"/>
</dbReference>
<dbReference type="InterPro" id="IPR014914">
    <property type="entry name" value="RES_dom"/>
</dbReference>
<proteinExistence type="predicted"/>
<evidence type="ECO:0000313" key="3">
    <source>
        <dbReference type="Proteomes" id="UP000524404"/>
    </source>
</evidence>
<name>A0A841ELC0_9BACT</name>
<dbReference type="Proteomes" id="UP000524404">
    <property type="component" value="Unassembled WGS sequence"/>
</dbReference>
<dbReference type="RefSeq" id="WP_184136343.1">
    <property type="nucleotide sequence ID" value="NZ_JACHKT010000032.1"/>
</dbReference>
<evidence type="ECO:0000259" key="1">
    <source>
        <dbReference type="SMART" id="SM00953"/>
    </source>
</evidence>
<comment type="caution">
    <text evidence="2">The sequence shown here is derived from an EMBL/GenBank/DDBJ whole genome shotgun (WGS) entry which is preliminary data.</text>
</comment>